<name>A0A0F9CYY5_9ZZZZ</name>
<protein>
    <submittedName>
        <fullName evidence="1">Uncharacterized protein</fullName>
    </submittedName>
</protein>
<accession>A0A0F9CYY5</accession>
<sequence length="157" mass="17854">MDFIGKKSGGKLIYPPAVAEQKRRHWRSIPEGADVKSSLAVQRQARTNKQLAAIWGLMIAQAVTELDDRGYDTSFILNTPNPTGIAIDKNLLCDYFYNVCPIFDEDGKRITLSKMNIEQAMKFFGDVRNFLASQWSIVVPEPDVNWREKKTEKMNNA</sequence>
<proteinExistence type="predicted"/>
<dbReference type="AlphaFoldDB" id="A0A0F9CYY5"/>
<gene>
    <name evidence="1" type="ORF">LCGC14_2551980</name>
</gene>
<reference evidence="1" key="1">
    <citation type="journal article" date="2015" name="Nature">
        <title>Complex archaea that bridge the gap between prokaryotes and eukaryotes.</title>
        <authorList>
            <person name="Spang A."/>
            <person name="Saw J.H."/>
            <person name="Jorgensen S.L."/>
            <person name="Zaremba-Niedzwiedzka K."/>
            <person name="Martijn J."/>
            <person name="Lind A.E."/>
            <person name="van Eijk R."/>
            <person name="Schleper C."/>
            <person name="Guy L."/>
            <person name="Ettema T.J."/>
        </authorList>
    </citation>
    <scope>NUCLEOTIDE SEQUENCE</scope>
</reference>
<comment type="caution">
    <text evidence="1">The sequence shown here is derived from an EMBL/GenBank/DDBJ whole genome shotgun (WGS) entry which is preliminary data.</text>
</comment>
<evidence type="ECO:0000313" key="1">
    <source>
        <dbReference type="EMBL" id="KKL10821.1"/>
    </source>
</evidence>
<dbReference type="EMBL" id="LAZR01041907">
    <property type="protein sequence ID" value="KKL10821.1"/>
    <property type="molecule type" value="Genomic_DNA"/>
</dbReference>
<organism evidence="1">
    <name type="scientific">marine sediment metagenome</name>
    <dbReference type="NCBI Taxonomy" id="412755"/>
    <lineage>
        <taxon>unclassified sequences</taxon>
        <taxon>metagenomes</taxon>
        <taxon>ecological metagenomes</taxon>
    </lineage>
</organism>